<accession>A0A0C9WK56</accession>
<name>A0A0C9WK56_9AGAR</name>
<reference evidence="4" key="2">
    <citation type="submission" date="2015-01" db="EMBL/GenBank/DDBJ databases">
        <title>Evolutionary Origins and Diversification of the Mycorrhizal Mutualists.</title>
        <authorList>
            <consortium name="DOE Joint Genome Institute"/>
            <consortium name="Mycorrhizal Genomics Consortium"/>
            <person name="Kohler A."/>
            <person name="Kuo A."/>
            <person name="Nagy L.G."/>
            <person name="Floudas D."/>
            <person name="Copeland A."/>
            <person name="Barry K.W."/>
            <person name="Cichocki N."/>
            <person name="Veneault-Fourrey C."/>
            <person name="LaButti K."/>
            <person name="Lindquist E.A."/>
            <person name="Lipzen A."/>
            <person name="Lundell T."/>
            <person name="Morin E."/>
            <person name="Murat C."/>
            <person name="Riley R."/>
            <person name="Ohm R."/>
            <person name="Sun H."/>
            <person name="Tunlid A."/>
            <person name="Henrissat B."/>
            <person name="Grigoriev I.V."/>
            <person name="Hibbett D.S."/>
            <person name="Martin F."/>
        </authorList>
    </citation>
    <scope>NUCLEOTIDE SEQUENCE [LARGE SCALE GENOMIC DNA]</scope>
    <source>
        <strain evidence="4">LaAM-08-1</strain>
    </source>
</reference>
<dbReference type="SMART" id="SM00220">
    <property type="entry name" value="S_TKc"/>
    <property type="match status" value="1"/>
</dbReference>
<dbReference type="GO" id="GO:0005524">
    <property type="term" value="F:ATP binding"/>
    <property type="evidence" value="ECO:0007669"/>
    <property type="project" value="InterPro"/>
</dbReference>
<dbReference type="InterPro" id="IPR053235">
    <property type="entry name" value="Ser_Thr_kinase"/>
</dbReference>
<dbReference type="EMBL" id="KN838741">
    <property type="protein sequence ID" value="KIJ95859.1"/>
    <property type="molecule type" value="Genomic_DNA"/>
</dbReference>
<dbReference type="AlphaFoldDB" id="A0A0C9WK56"/>
<dbReference type="HOGENOM" id="CLU_000288_50_1_1"/>
<evidence type="ECO:0000259" key="2">
    <source>
        <dbReference type="PROSITE" id="PS50011"/>
    </source>
</evidence>
<feature type="region of interest" description="Disordered" evidence="1">
    <location>
        <begin position="199"/>
        <end position="221"/>
    </location>
</feature>
<dbReference type="InterPro" id="IPR011009">
    <property type="entry name" value="Kinase-like_dom_sf"/>
</dbReference>
<feature type="non-terminal residue" evidence="3">
    <location>
        <position position="1"/>
    </location>
</feature>
<evidence type="ECO:0000256" key="1">
    <source>
        <dbReference type="SAM" id="MobiDB-lite"/>
    </source>
</evidence>
<dbReference type="PROSITE" id="PS00108">
    <property type="entry name" value="PROTEIN_KINASE_ST"/>
    <property type="match status" value="1"/>
</dbReference>
<dbReference type="InterPro" id="IPR000719">
    <property type="entry name" value="Prot_kinase_dom"/>
</dbReference>
<dbReference type="PANTHER" id="PTHR24361">
    <property type="entry name" value="MITOGEN-ACTIVATED KINASE KINASE KINASE"/>
    <property type="match status" value="1"/>
</dbReference>
<sequence length="221" mass="24535">LHYDVIEEGPASTVARTWIPASNDPPEYARWIVVKSATTQRNFAREPHDIVKELRVLSLVTHANVINVLGSFHDRVDLGVLNIYMPYIPISLSDLLACPWFSPHPPPQNNHTSSKGGEGGEPARFTLLTKSIAYQILNALAYLHHPSRRITHRDIKLDNILLTKEGCVKLIDFGVAHQPPSSASPLTLFPEKRAISISKCPPEATEPPNSSFPPAHMILQH</sequence>
<proteinExistence type="predicted"/>
<dbReference type="SUPFAM" id="SSF56112">
    <property type="entry name" value="Protein kinase-like (PK-like)"/>
    <property type="match status" value="1"/>
</dbReference>
<protein>
    <recommendedName>
        <fullName evidence="2">Protein kinase domain-containing protein</fullName>
    </recommendedName>
</protein>
<dbReference type="PANTHER" id="PTHR24361:SF785">
    <property type="entry name" value="DUAL SPECIFICITY MITOGEN-ACTIVATED PROTEIN KINASE KINASE 1"/>
    <property type="match status" value="1"/>
</dbReference>
<dbReference type="GO" id="GO:0005737">
    <property type="term" value="C:cytoplasm"/>
    <property type="evidence" value="ECO:0007669"/>
    <property type="project" value="TreeGrafter"/>
</dbReference>
<dbReference type="GO" id="GO:0004674">
    <property type="term" value="F:protein serine/threonine kinase activity"/>
    <property type="evidence" value="ECO:0007669"/>
    <property type="project" value="TreeGrafter"/>
</dbReference>
<evidence type="ECO:0000313" key="3">
    <source>
        <dbReference type="EMBL" id="KIJ95859.1"/>
    </source>
</evidence>
<reference evidence="3 4" key="1">
    <citation type="submission" date="2014-04" db="EMBL/GenBank/DDBJ databases">
        <authorList>
            <consortium name="DOE Joint Genome Institute"/>
            <person name="Kuo A."/>
            <person name="Kohler A."/>
            <person name="Nagy L.G."/>
            <person name="Floudas D."/>
            <person name="Copeland A."/>
            <person name="Barry K.W."/>
            <person name="Cichocki N."/>
            <person name="Veneault-Fourrey C."/>
            <person name="LaButti K."/>
            <person name="Lindquist E.A."/>
            <person name="Lipzen A."/>
            <person name="Lundell T."/>
            <person name="Morin E."/>
            <person name="Murat C."/>
            <person name="Sun H."/>
            <person name="Tunlid A."/>
            <person name="Henrissat B."/>
            <person name="Grigoriev I.V."/>
            <person name="Hibbett D.S."/>
            <person name="Martin F."/>
            <person name="Nordberg H.P."/>
            <person name="Cantor M.N."/>
            <person name="Hua S.X."/>
        </authorList>
    </citation>
    <scope>NUCLEOTIDE SEQUENCE [LARGE SCALE GENOMIC DNA]</scope>
    <source>
        <strain evidence="3 4">LaAM-08-1</strain>
    </source>
</reference>
<dbReference type="Gene3D" id="1.10.510.10">
    <property type="entry name" value="Transferase(Phosphotransferase) domain 1"/>
    <property type="match status" value="1"/>
</dbReference>
<dbReference type="Proteomes" id="UP000054477">
    <property type="component" value="Unassembled WGS sequence"/>
</dbReference>
<feature type="domain" description="Protein kinase" evidence="2">
    <location>
        <begin position="1"/>
        <end position="221"/>
    </location>
</feature>
<evidence type="ECO:0000313" key="4">
    <source>
        <dbReference type="Proteomes" id="UP000054477"/>
    </source>
</evidence>
<dbReference type="STRING" id="1095629.A0A0C9WK56"/>
<dbReference type="InterPro" id="IPR008271">
    <property type="entry name" value="Ser/Thr_kinase_AS"/>
</dbReference>
<keyword evidence="4" id="KW-1185">Reference proteome</keyword>
<dbReference type="Pfam" id="PF00069">
    <property type="entry name" value="Pkinase"/>
    <property type="match status" value="1"/>
</dbReference>
<organism evidence="3 4">
    <name type="scientific">Laccaria amethystina LaAM-08-1</name>
    <dbReference type="NCBI Taxonomy" id="1095629"/>
    <lineage>
        <taxon>Eukaryota</taxon>
        <taxon>Fungi</taxon>
        <taxon>Dikarya</taxon>
        <taxon>Basidiomycota</taxon>
        <taxon>Agaricomycotina</taxon>
        <taxon>Agaricomycetes</taxon>
        <taxon>Agaricomycetidae</taxon>
        <taxon>Agaricales</taxon>
        <taxon>Agaricineae</taxon>
        <taxon>Hydnangiaceae</taxon>
        <taxon>Laccaria</taxon>
    </lineage>
</organism>
<dbReference type="PROSITE" id="PS50011">
    <property type="entry name" value="PROTEIN_KINASE_DOM"/>
    <property type="match status" value="1"/>
</dbReference>
<dbReference type="OrthoDB" id="413582at2759"/>
<gene>
    <name evidence="3" type="ORF">K443DRAFT_637736</name>
</gene>
<dbReference type="CDD" id="cd00180">
    <property type="entry name" value="PKc"/>
    <property type="match status" value="1"/>
</dbReference>